<feature type="region of interest" description="Disordered" evidence="5">
    <location>
        <begin position="203"/>
        <end position="258"/>
    </location>
</feature>
<proteinExistence type="predicted"/>
<dbReference type="InterPro" id="IPR003441">
    <property type="entry name" value="NAC-dom"/>
</dbReference>
<dbReference type="SUPFAM" id="SSF101941">
    <property type="entry name" value="NAC domain"/>
    <property type="match status" value="1"/>
</dbReference>
<dbReference type="PANTHER" id="PTHR31744">
    <property type="entry name" value="PROTEIN CUP-SHAPED COTYLEDON 2-RELATED"/>
    <property type="match status" value="1"/>
</dbReference>
<dbReference type="Gene3D" id="2.170.150.80">
    <property type="entry name" value="NAC domain"/>
    <property type="match status" value="1"/>
</dbReference>
<keyword evidence="8" id="KW-1185">Reference proteome</keyword>
<keyword evidence="4" id="KW-0539">Nucleus</keyword>
<dbReference type="Pfam" id="PF02365">
    <property type="entry name" value="NAM"/>
    <property type="match status" value="1"/>
</dbReference>
<evidence type="ECO:0000259" key="6">
    <source>
        <dbReference type="PROSITE" id="PS51005"/>
    </source>
</evidence>
<name>A0AAQ3WNG3_PASNO</name>
<dbReference type="GO" id="GO:0006355">
    <property type="term" value="P:regulation of DNA-templated transcription"/>
    <property type="evidence" value="ECO:0007669"/>
    <property type="project" value="InterPro"/>
</dbReference>
<evidence type="ECO:0000256" key="1">
    <source>
        <dbReference type="ARBA" id="ARBA00023015"/>
    </source>
</evidence>
<evidence type="ECO:0000256" key="2">
    <source>
        <dbReference type="ARBA" id="ARBA00023125"/>
    </source>
</evidence>
<keyword evidence="2" id="KW-0238">DNA-binding</keyword>
<evidence type="ECO:0000256" key="4">
    <source>
        <dbReference type="ARBA" id="ARBA00023242"/>
    </source>
</evidence>
<evidence type="ECO:0000313" key="7">
    <source>
        <dbReference type="EMBL" id="WVZ68068.1"/>
    </source>
</evidence>
<dbReference type="AlphaFoldDB" id="A0AAQ3WNG3"/>
<accession>A0AAQ3WNG3</accession>
<dbReference type="InterPro" id="IPR036093">
    <property type="entry name" value="NAC_dom_sf"/>
</dbReference>
<evidence type="ECO:0000256" key="3">
    <source>
        <dbReference type="ARBA" id="ARBA00023163"/>
    </source>
</evidence>
<sequence>MAAAAAAAAGLPPGYRFYPTEEELICFYLRNKLDNLRDDIERVIPVVDVYTVDPWQLPGIHEMRCGGAGDGEPWFYFCPRQEREARGGRPSRTTPSGYWKAAGTPGVVYSSADRRAIGMKKTMVFYRGRAPSGTKTKWKMNEYRALQYAAAVGNDGGGSSSSAGGAHHHHAAAAPPPPNVPPPQLRSEFSLCRLYTQSGSLRQFDRRPLGAAAGVPGDDPGPSSTAAAASPPDDDDGSGSSMQQQQLTERDANDPYGDDDVAIFDALLYWPGD</sequence>
<keyword evidence="1" id="KW-0805">Transcription regulation</keyword>
<feature type="compositionally biased region" description="Pro residues" evidence="5">
    <location>
        <begin position="174"/>
        <end position="184"/>
    </location>
</feature>
<dbReference type="GO" id="GO:0003677">
    <property type="term" value="F:DNA binding"/>
    <property type="evidence" value="ECO:0007669"/>
    <property type="project" value="UniProtKB-KW"/>
</dbReference>
<dbReference type="PROSITE" id="PS51005">
    <property type="entry name" value="NAC"/>
    <property type="match status" value="1"/>
</dbReference>
<organism evidence="7 8">
    <name type="scientific">Paspalum notatum var. saurae</name>
    <dbReference type="NCBI Taxonomy" id="547442"/>
    <lineage>
        <taxon>Eukaryota</taxon>
        <taxon>Viridiplantae</taxon>
        <taxon>Streptophyta</taxon>
        <taxon>Embryophyta</taxon>
        <taxon>Tracheophyta</taxon>
        <taxon>Spermatophyta</taxon>
        <taxon>Magnoliopsida</taxon>
        <taxon>Liliopsida</taxon>
        <taxon>Poales</taxon>
        <taxon>Poaceae</taxon>
        <taxon>PACMAD clade</taxon>
        <taxon>Panicoideae</taxon>
        <taxon>Andropogonodae</taxon>
        <taxon>Paspaleae</taxon>
        <taxon>Paspalinae</taxon>
        <taxon>Paspalum</taxon>
    </lineage>
</organism>
<evidence type="ECO:0000256" key="5">
    <source>
        <dbReference type="SAM" id="MobiDB-lite"/>
    </source>
</evidence>
<dbReference type="PANTHER" id="PTHR31744:SF220">
    <property type="entry name" value="LOW QUALITY PROTEIN: NAC DOMAIN-CONTAINING PROTEIN 90-LIKE"/>
    <property type="match status" value="1"/>
</dbReference>
<gene>
    <name evidence="7" type="ORF">U9M48_017058</name>
</gene>
<keyword evidence="3" id="KW-0804">Transcription</keyword>
<evidence type="ECO:0000313" key="8">
    <source>
        <dbReference type="Proteomes" id="UP001341281"/>
    </source>
</evidence>
<feature type="compositionally biased region" description="Low complexity" evidence="5">
    <location>
        <begin position="209"/>
        <end position="231"/>
    </location>
</feature>
<dbReference type="EMBL" id="CP144748">
    <property type="protein sequence ID" value="WVZ68068.1"/>
    <property type="molecule type" value="Genomic_DNA"/>
</dbReference>
<protein>
    <recommendedName>
        <fullName evidence="6">NAC domain-containing protein</fullName>
    </recommendedName>
</protein>
<feature type="region of interest" description="Disordered" evidence="5">
    <location>
        <begin position="154"/>
        <end position="186"/>
    </location>
</feature>
<feature type="domain" description="NAC" evidence="6">
    <location>
        <begin position="11"/>
        <end position="197"/>
    </location>
</feature>
<reference evidence="7 8" key="1">
    <citation type="submission" date="2024-02" db="EMBL/GenBank/DDBJ databases">
        <title>High-quality chromosome-scale genome assembly of Pensacola bahiagrass (Paspalum notatum Flugge var. saurae).</title>
        <authorList>
            <person name="Vega J.M."/>
            <person name="Podio M."/>
            <person name="Orjuela J."/>
            <person name="Siena L.A."/>
            <person name="Pessino S.C."/>
            <person name="Combes M.C."/>
            <person name="Mariac C."/>
            <person name="Albertini E."/>
            <person name="Pupilli F."/>
            <person name="Ortiz J.P.A."/>
            <person name="Leblanc O."/>
        </authorList>
    </citation>
    <scope>NUCLEOTIDE SEQUENCE [LARGE SCALE GENOMIC DNA]</scope>
    <source>
        <strain evidence="7">R1</strain>
        <tissue evidence="7">Leaf</tissue>
    </source>
</reference>
<dbReference type="Proteomes" id="UP001341281">
    <property type="component" value="Chromosome 04"/>
</dbReference>